<evidence type="ECO:0008006" key="3">
    <source>
        <dbReference type="Google" id="ProtNLM"/>
    </source>
</evidence>
<gene>
    <name evidence="1" type="ORF">R69658_07849</name>
</gene>
<keyword evidence="2" id="KW-1185">Reference proteome</keyword>
<dbReference type="EMBL" id="CAJNAU010000198">
    <property type="protein sequence ID" value="CAE6865711.1"/>
    <property type="molecule type" value="Genomic_DNA"/>
</dbReference>
<evidence type="ECO:0000313" key="1">
    <source>
        <dbReference type="EMBL" id="CAE6865711.1"/>
    </source>
</evidence>
<reference evidence="1 2" key="1">
    <citation type="submission" date="2021-02" db="EMBL/GenBank/DDBJ databases">
        <authorList>
            <person name="Vanwijnsberghe S."/>
        </authorList>
    </citation>
    <scope>NUCLEOTIDE SEQUENCE [LARGE SCALE GENOMIC DNA]</scope>
    <source>
        <strain evidence="1 2">R-69658</strain>
    </source>
</reference>
<dbReference type="RefSeq" id="WP_200623101.1">
    <property type="nucleotide sequence ID" value="NZ_CAJNAU010000198.1"/>
</dbReference>
<evidence type="ECO:0000313" key="2">
    <source>
        <dbReference type="Proteomes" id="UP000674425"/>
    </source>
</evidence>
<comment type="caution">
    <text evidence="1">The sequence shown here is derived from an EMBL/GenBank/DDBJ whole genome shotgun (WGS) entry which is preliminary data.</text>
</comment>
<proteinExistence type="predicted"/>
<organism evidence="1 2">
    <name type="scientific">Paraburkholderia aspalathi</name>
    <dbReference type="NCBI Taxonomy" id="1324617"/>
    <lineage>
        <taxon>Bacteria</taxon>
        <taxon>Pseudomonadati</taxon>
        <taxon>Pseudomonadota</taxon>
        <taxon>Betaproteobacteria</taxon>
        <taxon>Burkholderiales</taxon>
        <taxon>Burkholderiaceae</taxon>
        <taxon>Paraburkholderia</taxon>
    </lineage>
</organism>
<name>A0ABM8T866_9BURK</name>
<accession>A0ABM8T866</accession>
<sequence length="52" mass="6259">MNRLAVMAYTDPRYEQFADQRFAEPVFRNCTDSKHRFDPFNWDGKIPPDHAR</sequence>
<dbReference type="Proteomes" id="UP000674425">
    <property type="component" value="Unassembled WGS sequence"/>
</dbReference>
<protein>
    <recommendedName>
        <fullName evidence="3">Berberine and berberine like</fullName>
    </recommendedName>
</protein>